<dbReference type="EMBL" id="PGGH01342675">
    <property type="protein sequence ID" value="NIG61694.1"/>
    <property type="molecule type" value="Genomic_DNA"/>
</dbReference>
<sequence length="250" mass="26989">MEPLLSPGAPALEFFTDVHMLNSVMTHAQSQAVAVGDAVSLCSLGACSQLWTSFLAVYEPATGHDAEPTRQASHAVQQETFGRGTTVPPGDEHHGPIRLQGRLYHGMAFAGDEVRVKVLIEGFTGPLGHACFYYPLGGVLKALPEATTWEQSLRIPELERGLRWGASSDPALVSEALQNHHTELSRVPSCWEECRSFPTLTVDAQGTCNLDDAPSASGAWALRQLPLQAADEDSAIGFRVAHVMGEEYRV</sequence>
<feature type="domain" description="3'-5' exoribonuclease HELZ2 OB-fold" evidence="2">
    <location>
        <begin position="75"/>
        <end position="119"/>
    </location>
</feature>
<evidence type="ECO:0000256" key="1">
    <source>
        <dbReference type="SAM" id="MobiDB-lite"/>
    </source>
</evidence>
<evidence type="ECO:0000313" key="3">
    <source>
        <dbReference type="EMBL" id="NIG61694.1"/>
    </source>
</evidence>
<reference evidence="3" key="1">
    <citation type="submission" date="2018-05" db="EMBL/GenBank/DDBJ databases">
        <authorList>
            <person name="Pedro S.L.S."/>
            <person name="Freitas R.C."/>
            <person name="Barreto A.S."/>
            <person name="Lima A.O.S."/>
        </authorList>
    </citation>
    <scope>NUCLEOTIDE SEQUENCE</scope>
    <source>
        <strain evidence="3">BP203</strain>
        <tissue evidence="3">Muscle</tissue>
    </source>
</reference>
<dbReference type="Pfam" id="PF25049">
    <property type="entry name" value="OB_HELZ2"/>
    <property type="match status" value="1"/>
</dbReference>
<protein>
    <submittedName>
        <fullName evidence="3">Helicase with zinc finger domain 2-like</fullName>
    </submittedName>
</protein>
<proteinExistence type="predicted"/>
<accession>A0ABX0SAF3</accession>
<dbReference type="InterPro" id="IPR056787">
    <property type="entry name" value="OB_HELZ2"/>
</dbReference>
<keyword evidence="4" id="KW-1185">Reference proteome</keyword>
<dbReference type="Proteomes" id="UP001165941">
    <property type="component" value="Unassembled WGS sequence"/>
</dbReference>
<feature type="region of interest" description="Disordered" evidence="1">
    <location>
        <begin position="65"/>
        <end position="95"/>
    </location>
</feature>
<name>A0ABX0SAF3_PONBL</name>
<evidence type="ECO:0000313" key="4">
    <source>
        <dbReference type="Proteomes" id="UP001165941"/>
    </source>
</evidence>
<gene>
    <name evidence="3" type="ORF">BU61_10766</name>
</gene>
<evidence type="ECO:0000259" key="2">
    <source>
        <dbReference type="Pfam" id="PF25049"/>
    </source>
</evidence>
<organism evidence="3 4">
    <name type="scientific">Pontoporia blainvillei</name>
    <name type="common">Franciscana</name>
    <name type="synonym">Delphinus blainvillei</name>
    <dbReference type="NCBI Taxonomy" id="48723"/>
    <lineage>
        <taxon>Eukaryota</taxon>
        <taxon>Metazoa</taxon>
        <taxon>Chordata</taxon>
        <taxon>Craniata</taxon>
        <taxon>Vertebrata</taxon>
        <taxon>Euteleostomi</taxon>
        <taxon>Mammalia</taxon>
        <taxon>Eutheria</taxon>
        <taxon>Laurasiatheria</taxon>
        <taxon>Artiodactyla</taxon>
        <taxon>Whippomorpha</taxon>
        <taxon>Cetacea</taxon>
        <taxon>Odontoceti</taxon>
        <taxon>Pontoporiidae</taxon>
        <taxon>Pontoporia</taxon>
    </lineage>
</organism>
<comment type="caution">
    <text evidence="3">The sequence shown here is derived from an EMBL/GenBank/DDBJ whole genome shotgun (WGS) entry which is preliminary data.</text>
</comment>
<feature type="compositionally biased region" description="Polar residues" evidence="1">
    <location>
        <begin position="70"/>
        <end position="80"/>
    </location>
</feature>